<dbReference type="GO" id="GO:0003841">
    <property type="term" value="F:1-acylglycerol-3-phosphate O-acyltransferase activity"/>
    <property type="evidence" value="ECO:0007669"/>
    <property type="project" value="TreeGrafter"/>
</dbReference>
<comment type="caution">
    <text evidence="5">The sequence shown here is derived from an EMBL/GenBank/DDBJ whole genome shotgun (WGS) entry which is preliminary data.</text>
</comment>
<dbReference type="GO" id="GO:0006654">
    <property type="term" value="P:phosphatidic acid biosynthetic process"/>
    <property type="evidence" value="ECO:0007669"/>
    <property type="project" value="TreeGrafter"/>
</dbReference>
<accession>A0A6P0UBC6</accession>
<evidence type="ECO:0000256" key="3">
    <source>
        <dbReference type="ARBA" id="ARBA00023315"/>
    </source>
</evidence>
<reference evidence="5 6" key="1">
    <citation type="submission" date="2020-01" db="EMBL/GenBank/DDBJ databases">
        <title>Muriicola jejuensis KCTC 22299.</title>
        <authorList>
            <person name="Wang G."/>
        </authorList>
    </citation>
    <scope>NUCLEOTIDE SEQUENCE [LARGE SCALE GENOMIC DNA]</scope>
    <source>
        <strain evidence="5 6">KCTC 22299</strain>
    </source>
</reference>
<keyword evidence="6" id="KW-1185">Reference proteome</keyword>
<evidence type="ECO:0000313" key="6">
    <source>
        <dbReference type="Proteomes" id="UP000468443"/>
    </source>
</evidence>
<keyword evidence="2 5" id="KW-0808">Transferase</keyword>
<feature type="domain" description="Phospholipid/glycerol acyltransferase" evidence="4">
    <location>
        <begin position="28"/>
        <end position="140"/>
    </location>
</feature>
<dbReference type="SUPFAM" id="SSF69593">
    <property type="entry name" value="Glycerol-3-phosphate (1)-acyltransferase"/>
    <property type="match status" value="1"/>
</dbReference>
<dbReference type="InterPro" id="IPR002123">
    <property type="entry name" value="Plipid/glycerol_acylTrfase"/>
</dbReference>
<dbReference type="Pfam" id="PF01553">
    <property type="entry name" value="Acyltransferase"/>
    <property type="match status" value="1"/>
</dbReference>
<dbReference type="SMART" id="SM00563">
    <property type="entry name" value="PlsC"/>
    <property type="match status" value="1"/>
</dbReference>
<sequence length="178" mass="20293">MRTISSFIYCRLLGWKLVGQFPEVSKCVVIVAPHTSWVDFLIGLLVRSIVGKKVHFIGKHTLFKPPFGWIFRRLGGTPIDRTKNHDTVASTVEIFKGREVFRLALSPEGTRKKVEKWRTGFYYIAKQAGVPVVMVALDFGKKRVLISAPVTPTDDKESDMEKFRDFYRGVVGKIPEYT</sequence>
<dbReference type="EMBL" id="JAABOP010000001">
    <property type="protein sequence ID" value="NER08938.1"/>
    <property type="molecule type" value="Genomic_DNA"/>
</dbReference>
<dbReference type="RefSeq" id="WP_163691028.1">
    <property type="nucleotide sequence ID" value="NZ_FXTW01000001.1"/>
</dbReference>
<organism evidence="5 6">
    <name type="scientific">Muriicola jejuensis</name>
    <dbReference type="NCBI Taxonomy" id="504488"/>
    <lineage>
        <taxon>Bacteria</taxon>
        <taxon>Pseudomonadati</taxon>
        <taxon>Bacteroidota</taxon>
        <taxon>Flavobacteriia</taxon>
        <taxon>Flavobacteriales</taxon>
        <taxon>Flavobacteriaceae</taxon>
        <taxon>Muriicola</taxon>
    </lineage>
</organism>
<protein>
    <submittedName>
        <fullName evidence="5">Acyltransferase</fullName>
    </submittedName>
</protein>
<proteinExistence type="predicted"/>
<dbReference type="Proteomes" id="UP000468443">
    <property type="component" value="Unassembled WGS sequence"/>
</dbReference>
<name>A0A6P0UBC6_9FLAO</name>
<keyword evidence="3 5" id="KW-0012">Acyltransferase</keyword>
<evidence type="ECO:0000256" key="2">
    <source>
        <dbReference type="ARBA" id="ARBA00022679"/>
    </source>
</evidence>
<evidence type="ECO:0000313" key="5">
    <source>
        <dbReference type="EMBL" id="NER08938.1"/>
    </source>
</evidence>
<evidence type="ECO:0000259" key="4">
    <source>
        <dbReference type="SMART" id="SM00563"/>
    </source>
</evidence>
<dbReference type="CDD" id="cd07988">
    <property type="entry name" value="LPLAT_ABO13168-like"/>
    <property type="match status" value="1"/>
</dbReference>
<dbReference type="PANTHER" id="PTHR10434">
    <property type="entry name" value="1-ACYL-SN-GLYCEROL-3-PHOSPHATE ACYLTRANSFERASE"/>
    <property type="match status" value="1"/>
</dbReference>
<dbReference type="AlphaFoldDB" id="A0A6P0UBC6"/>
<dbReference type="PANTHER" id="PTHR10434:SF9">
    <property type="entry name" value="PHOSPHOLIPID_GLYCEROL ACYLTRANSFERASE DOMAIN-CONTAINING PROTEIN"/>
    <property type="match status" value="1"/>
</dbReference>
<evidence type="ECO:0000256" key="1">
    <source>
        <dbReference type="ARBA" id="ARBA00005189"/>
    </source>
</evidence>
<comment type="pathway">
    <text evidence="1">Lipid metabolism.</text>
</comment>
<gene>
    <name evidence="5" type="ORF">GWK09_00265</name>
</gene>